<dbReference type="InterPro" id="IPR019742">
    <property type="entry name" value="MacrogloblnA2_CS"/>
</dbReference>
<keyword evidence="3" id="KW-1185">Reference proteome</keyword>
<evidence type="ECO:0000256" key="1">
    <source>
        <dbReference type="ARBA" id="ARBA00023157"/>
    </source>
</evidence>
<sequence>MRPRWRIGWPTTPWVSSGRRICSAVDRVLTTHRVRGADGIASDRPWWSRGRLNLPLSARSWLRICSNSISTSRYLQQFDIYVKPVIVKTSRLADGTAFRGGGSWRHYESDLRKLLGAKQFSWVSILVDFYAYPWDAPGADCCARPHQPRGCAEQRVQAMAATIDHRRFVPNVVLHEFETWVIAAAMGSTAVLGERAVATKLNAEVDIVGGDVELLNDSPLTAPSKRVLRCWPDYDKVTDGIEVIREAGLEAVIERCPGLKSWIDQLQAH</sequence>
<gene>
    <name evidence="2" type="ORF">F1D05_14765</name>
</gene>
<dbReference type="InterPro" id="IPR025455">
    <property type="entry name" value="DUF4276"/>
</dbReference>
<dbReference type="Proteomes" id="UP000515563">
    <property type="component" value="Chromosome"/>
</dbReference>
<name>A0A7G6WY77_9ACTN</name>
<dbReference type="Pfam" id="PF14103">
    <property type="entry name" value="DUF4276"/>
    <property type="match status" value="1"/>
</dbReference>
<keyword evidence="1" id="KW-1015">Disulfide bond</keyword>
<proteinExistence type="predicted"/>
<reference evidence="2 3" key="2">
    <citation type="journal article" date="2020" name="Microbiol. Resour. Announc.">
        <title>Antarctic desert soil bacteria exhibit high novel natural product potential, evaluated through long-read genome sequencing and comparative genomics.</title>
        <authorList>
            <person name="Benaud N."/>
            <person name="Edwards R.J."/>
            <person name="Amos T.G."/>
            <person name="D'Agostino P.M."/>
            <person name="Gutierrez-Chavez C."/>
            <person name="Montgomery K."/>
            <person name="Nicetic I."/>
            <person name="Ferrari B.C."/>
        </authorList>
    </citation>
    <scope>NUCLEOTIDE SEQUENCE [LARGE SCALE GENOMIC DNA]</scope>
    <source>
        <strain evidence="2 3">SPB151</strain>
    </source>
</reference>
<evidence type="ECO:0000313" key="3">
    <source>
        <dbReference type="Proteomes" id="UP000515563"/>
    </source>
</evidence>
<reference evidence="3" key="1">
    <citation type="submission" date="2019-09" db="EMBL/GenBank/DDBJ databases">
        <title>Antimicrobial potential of Antarctic Bacteria.</title>
        <authorList>
            <person name="Benaud N."/>
            <person name="Edwards R.J."/>
            <person name="Ferrari B.C."/>
        </authorList>
    </citation>
    <scope>NUCLEOTIDE SEQUENCE [LARGE SCALE GENOMIC DNA]</scope>
    <source>
        <strain evidence="3">SPB151</strain>
    </source>
</reference>
<protein>
    <submittedName>
        <fullName evidence="2">DUF4276 family protein</fullName>
    </submittedName>
</protein>
<organism evidence="2 3">
    <name type="scientific">Kribbella qitaiheensis</name>
    <dbReference type="NCBI Taxonomy" id="1544730"/>
    <lineage>
        <taxon>Bacteria</taxon>
        <taxon>Bacillati</taxon>
        <taxon>Actinomycetota</taxon>
        <taxon>Actinomycetes</taxon>
        <taxon>Propionibacteriales</taxon>
        <taxon>Kribbellaceae</taxon>
        <taxon>Kribbella</taxon>
    </lineage>
</organism>
<dbReference type="AlphaFoldDB" id="A0A7G6WY77"/>
<evidence type="ECO:0000313" key="2">
    <source>
        <dbReference type="EMBL" id="QNE18942.1"/>
    </source>
</evidence>
<dbReference type="EMBL" id="CP043661">
    <property type="protein sequence ID" value="QNE18942.1"/>
    <property type="molecule type" value="Genomic_DNA"/>
</dbReference>
<accession>A0A7G6WY77</accession>
<dbReference type="PROSITE" id="PS00477">
    <property type="entry name" value="ALPHA_2_MACROGLOBULIN"/>
    <property type="match status" value="1"/>
</dbReference>
<dbReference type="KEGG" id="kqi:F1D05_14765"/>